<dbReference type="InterPro" id="IPR009057">
    <property type="entry name" value="Homeodomain-like_sf"/>
</dbReference>
<feature type="coiled-coil region" evidence="2">
    <location>
        <begin position="62"/>
        <end position="89"/>
    </location>
</feature>
<protein>
    <submittedName>
        <fullName evidence="3">Transposase IS3/IS911 family protein</fullName>
    </submittedName>
</protein>
<organism evidence="3 4">
    <name type="scientific">Thiothrix nivea (strain ATCC 35100 / DSM 5205 / JP2)</name>
    <dbReference type="NCBI Taxonomy" id="870187"/>
    <lineage>
        <taxon>Bacteria</taxon>
        <taxon>Pseudomonadati</taxon>
        <taxon>Pseudomonadota</taxon>
        <taxon>Gammaproteobacteria</taxon>
        <taxon>Thiotrichales</taxon>
        <taxon>Thiotrichaceae</taxon>
        <taxon>Thiothrix</taxon>
    </lineage>
</organism>
<dbReference type="InterPro" id="IPR002514">
    <property type="entry name" value="Transposase_8"/>
</dbReference>
<evidence type="ECO:0000313" key="3">
    <source>
        <dbReference type="EMBL" id="EIJ34229.1"/>
    </source>
</evidence>
<keyword evidence="4" id="KW-1185">Reference proteome</keyword>
<dbReference type="GO" id="GO:0003677">
    <property type="term" value="F:DNA binding"/>
    <property type="evidence" value="ECO:0007669"/>
    <property type="project" value="InterPro"/>
</dbReference>
<comment type="similarity">
    <text evidence="1">Belongs to the transposase 8 family.</text>
</comment>
<dbReference type="AlphaFoldDB" id="A0A656HGB3"/>
<reference evidence="4" key="1">
    <citation type="journal article" date="2011" name="Stand. Genomic Sci.">
        <title>Genome sequence of the filamentous, gliding Thiothrix nivea neotype strain (JP2(T)).</title>
        <authorList>
            <person name="Lapidus A."/>
            <person name="Nolan M."/>
            <person name="Lucas S."/>
            <person name="Glavina Del Rio T."/>
            <person name="Tice H."/>
            <person name="Cheng J.F."/>
            <person name="Tapia R."/>
            <person name="Han C."/>
            <person name="Goodwin L."/>
            <person name="Pitluck S."/>
            <person name="Liolios K."/>
            <person name="Pagani I."/>
            <person name="Ivanova N."/>
            <person name="Huntemann M."/>
            <person name="Mavromatis K."/>
            <person name="Mikhailova N."/>
            <person name="Pati A."/>
            <person name="Chen A."/>
            <person name="Palaniappan K."/>
            <person name="Land M."/>
            <person name="Brambilla E.M."/>
            <person name="Rohde M."/>
            <person name="Abt B."/>
            <person name="Verbarg S."/>
            <person name="Goker M."/>
            <person name="Bristow J."/>
            <person name="Eisen J.A."/>
            <person name="Markowitz V."/>
            <person name="Hugenholtz P."/>
            <person name="Kyrpides N.C."/>
            <person name="Klenk H.P."/>
            <person name="Woyke T."/>
        </authorList>
    </citation>
    <scope>NUCLEOTIDE SEQUENCE [LARGE SCALE GENOMIC DNA]</scope>
    <source>
        <strain evidence="4">ATCC 35100 / DSM 5205 / JP2</strain>
    </source>
</reference>
<dbReference type="SUPFAM" id="SSF46689">
    <property type="entry name" value="Homeodomain-like"/>
    <property type="match status" value="1"/>
</dbReference>
<evidence type="ECO:0000256" key="1">
    <source>
        <dbReference type="ARBA" id="ARBA00009964"/>
    </source>
</evidence>
<evidence type="ECO:0000313" key="4">
    <source>
        <dbReference type="Proteomes" id="UP000005317"/>
    </source>
</evidence>
<sequence>MKTAKTDKKPYTRHSASYKAEALKLAERLGVPEAARQLGLREPQLYQWRSQQQHQQTVSQREQELSTENARLRRELAVAQEEVSILKKASAYFAKQLK</sequence>
<dbReference type="Pfam" id="PF01527">
    <property type="entry name" value="HTH_Tnp_1"/>
    <property type="match status" value="1"/>
</dbReference>
<dbReference type="EMBL" id="JH651384">
    <property type="protein sequence ID" value="EIJ34229.1"/>
    <property type="molecule type" value="Genomic_DNA"/>
</dbReference>
<evidence type="ECO:0000256" key="2">
    <source>
        <dbReference type="SAM" id="Coils"/>
    </source>
</evidence>
<dbReference type="Proteomes" id="UP000005317">
    <property type="component" value="Unassembled WGS sequence"/>
</dbReference>
<gene>
    <name evidence="3" type="ORF">Thini_1635</name>
</gene>
<proteinExistence type="inferred from homology"/>
<dbReference type="GO" id="GO:0006313">
    <property type="term" value="P:DNA transposition"/>
    <property type="evidence" value="ECO:0007669"/>
    <property type="project" value="InterPro"/>
</dbReference>
<keyword evidence="2" id="KW-0175">Coiled coil</keyword>
<dbReference type="GO" id="GO:0004803">
    <property type="term" value="F:transposase activity"/>
    <property type="evidence" value="ECO:0007669"/>
    <property type="project" value="InterPro"/>
</dbReference>
<name>A0A656HGB3_THINJ</name>
<accession>A0A656HGB3</accession>